<proteinExistence type="predicted"/>
<reference evidence="2" key="1">
    <citation type="submission" date="2019-12" db="EMBL/GenBank/DDBJ databases">
        <title>Genome sequencing and annotation of Brassica cretica.</title>
        <authorList>
            <person name="Studholme D.J."/>
            <person name="Sarris P.F."/>
        </authorList>
    </citation>
    <scope>NUCLEOTIDE SEQUENCE</scope>
    <source>
        <strain evidence="2">PFS-102/07</strain>
        <tissue evidence="2">Leaf</tissue>
    </source>
</reference>
<dbReference type="EMBL" id="QGKV02002055">
    <property type="protein sequence ID" value="KAF3495997.1"/>
    <property type="molecule type" value="Genomic_DNA"/>
</dbReference>
<sequence>MENEVGSVLGEHDAGWSTPSSPTRVAEPKKEPPRMLRDREPARTKRKKRDDASTRVPLPALSERANRWSHAGWSTRSRLPARMTRVQPRWSDAGRRARDELPVHMK</sequence>
<feature type="compositionally biased region" description="Basic and acidic residues" evidence="1">
    <location>
        <begin position="26"/>
        <end position="53"/>
    </location>
</feature>
<feature type="region of interest" description="Disordered" evidence="1">
    <location>
        <begin position="84"/>
        <end position="106"/>
    </location>
</feature>
<reference evidence="3 4" key="3">
    <citation type="journal article" date="2020" name="BMC Genomics">
        <title>Intraspecific diversification of the crop wild relative Brassica cretica Lam. using demographic model selection.</title>
        <authorList>
            <person name="Kioukis A."/>
            <person name="Michalopoulou V.A."/>
            <person name="Briers L."/>
            <person name="Pirintsos S."/>
            <person name="Studholme D.J."/>
            <person name="Pavlidis P."/>
            <person name="Sarris P.F."/>
        </authorList>
    </citation>
    <scope>NUCLEOTIDE SEQUENCE [LARGE SCALE GENOMIC DNA]</scope>
    <source>
        <strain evidence="4">cv. PFS-1207/04</strain>
        <strain evidence="3">PFS-1207/04</strain>
    </source>
</reference>
<evidence type="ECO:0000313" key="3">
    <source>
        <dbReference type="EMBL" id="KAF3495997.1"/>
    </source>
</evidence>
<organism evidence="2">
    <name type="scientific">Brassica cretica</name>
    <name type="common">Mustard</name>
    <dbReference type="NCBI Taxonomy" id="69181"/>
    <lineage>
        <taxon>Eukaryota</taxon>
        <taxon>Viridiplantae</taxon>
        <taxon>Streptophyta</taxon>
        <taxon>Embryophyta</taxon>
        <taxon>Tracheophyta</taxon>
        <taxon>Spermatophyta</taxon>
        <taxon>Magnoliopsida</taxon>
        <taxon>eudicotyledons</taxon>
        <taxon>Gunneridae</taxon>
        <taxon>Pentapetalae</taxon>
        <taxon>rosids</taxon>
        <taxon>malvids</taxon>
        <taxon>Brassicales</taxon>
        <taxon>Brassicaceae</taxon>
        <taxon>Brassiceae</taxon>
        <taxon>Brassica</taxon>
    </lineage>
</organism>
<feature type="region of interest" description="Disordered" evidence="1">
    <location>
        <begin position="1"/>
        <end position="71"/>
    </location>
</feature>
<keyword evidence="4" id="KW-1185">Reference proteome</keyword>
<protein>
    <submittedName>
        <fullName evidence="2">Uncharacterized protein</fullName>
    </submittedName>
</protein>
<reference evidence="3" key="2">
    <citation type="submission" date="2019-12" db="EMBL/GenBank/DDBJ databases">
        <authorList>
            <person name="Studholme D.J."/>
            <person name="Sarris P."/>
        </authorList>
    </citation>
    <scope>NUCLEOTIDE SEQUENCE</scope>
    <source>
        <strain evidence="3">PFS-1207/04</strain>
        <tissue evidence="3">Leaf</tissue>
    </source>
</reference>
<evidence type="ECO:0000256" key="1">
    <source>
        <dbReference type="SAM" id="MobiDB-lite"/>
    </source>
</evidence>
<evidence type="ECO:0000313" key="2">
    <source>
        <dbReference type="EMBL" id="KAF2591623.1"/>
    </source>
</evidence>
<evidence type="ECO:0000313" key="4">
    <source>
        <dbReference type="Proteomes" id="UP000266723"/>
    </source>
</evidence>
<gene>
    <name evidence="3" type="ORF">DY000_02052834</name>
    <name evidence="2" type="ORF">F2Q70_00038574</name>
</gene>
<dbReference type="EMBL" id="QGKY02000190">
    <property type="protein sequence ID" value="KAF2591623.1"/>
    <property type="molecule type" value="Genomic_DNA"/>
</dbReference>
<feature type="compositionally biased region" description="Basic and acidic residues" evidence="1">
    <location>
        <begin position="92"/>
        <end position="106"/>
    </location>
</feature>
<dbReference type="Proteomes" id="UP000266723">
    <property type="component" value="Unassembled WGS sequence"/>
</dbReference>
<name>A0A3N6QKW8_BRACR</name>
<accession>A0A3N6QKW8</accession>
<comment type="caution">
    <text evidence="2">The sequence shown here is derived from an EMBL/GenBank/DDBJ whole genome shotgun (WGS) entry which is preliminary data.</text>
</comment>
<dbReference type="AlphaFoldDB" id="A0A3N6QKW8"/>